<reference evidence="2" key="1">
    <citation type="journal article" date="2024" name="Proc. Natl. Acad. Sci. U.S.A.">
        <title>Extraordinary preservation of gene collinearity over three hundred million years revealed in homosporous lycophytes.</title>
        <authorList>
            <person name="Li C."/>
            <person name="Wickell D."/>
            <person name="Kuo L.Y."/>
            <person name="Chen X."/>
            <person name="Nie B."/>
            <person name="Liao X."/>
            <person name="Peng D."/>
            <person name="Ji J."/>
            <person name="Jenkins J."/>
            <person name="Williams M."/>
            <person name="Shu S."/>
            <person name="Plott C."/>
            <person name="Barry K."/>
            <person name="Rajasekar S."/>
            <person name="Grimwood J."/>
            <person name="Han X."/>
            <person name="Sun S."/>
            <person name="Hou Z."/>
            <person name="He W."/>
            <person name="Dai G."/>
            <person name="Sun C."/>
            <person name="Schmutz J."/>
            <person name="Leebens-Mack J.H."/>
            <person name="Li F.W."/>
            <person name="Wang L."/>
        </authorList>
    </citation>
    <scope>NUCLEOTIDE SEQUENCE [LARGE SCALE GENOMIC DNA]</scope>
    <source>
        <strain evidence="2">cv. PW_Plant_1</strain>
    </source>
</reference>
<gene>
    <name evidence="1" type="ORF">O6H91_04G056700</name>
</gene>
<protein>
    <submittedName>
        <fullName evidence="1">Uncharacterized protein</fullName>
    </submittedName>
</protein>
<proteinExistence type="predicted"/>
<name>A0ACC2DWX7_DIPCM</name>
<dbReference type="Proteomes" id="UP001162992">
    <property type="component" value="Chromosome 4"/>
</dbReference>
<sequence>MDVLLAVLAAWDLLWLEFWLALFALQRLHKTSNYPGVLTAMSPHYVWIYFNKNGMHGWISLGGTILAVTGLVH</sequence>
<comment type="caution">
    <text evidence="1">The sequence shown here is derived from an EMBL/GenBank/DDBJ whole genome shotgun (WGS) entry which is preliminary data.</text>
</comment>
<accession>A0ACC2DWX7</accession>
<evidence type="ECO:0000313" key="2">
    <source>
        <dbReference type="Proteomes" id="UP001162992"/>
    </source>
</evidence>
<dbReference type="EMBL" id="CM055095">
    <property type="protein sequence ID" value="KAJ7558809.1"/>
    <property type="molecule type" value="Genomic_DNA"/>
</dbReference>
<organism evidence="1 2">
    <name type="scientific">Diphasiastrum complanatum</name>
    <name type="common">Issler's clubmoss</name>
    <name type="synonym">Lycopodium complanatum</name>
    <dbReference type="NCBI Taxonomy" id="34168"/>
    <lineage>
        <taxon>Eukaryota</taxon>
        <taxon>Viridiplantae</taxon>
        <taxon>Streptophyta</taxon>
        <taxon>Embryophyta</taxon>
        <taxon>Tracheophyta</taxon>
        <taxon>Lycopodiopsida</taxon>
        <taxon>Lycopodiales</taxon>
        <taxon>Lycopodiaceae</taxon>
        <taxon>Lycopodioideae</taxon>
        <taxon>Diphasiastrum</taxon>
    </lineage>
</organism>
<evidence type="ECO:0000313" key="1">
    <source>
        <dbReference type="EMBL" id="KAJ7558809.1"/>
    </source>
</evidence>
<keyword evidence="2" id="KW-1185">Reference proteome</keyword>